<feature type="compositionally biased region" description="Basic and acidic residues" evidence="4">
    <location>
        <begin position="346"/>
        <end position="360"/>
    </location>
</feature>
<keyword evidence="3" id="KW-0677">Repeat</keyword>
<feature type="transmembrane region" description="Helical" evidence="5">
    <location>
        <begin position="459"/>
        <end position="477"/>
    </location>
</feature>
<evidence type="ECO:0000259" key="7">
    <source>
        <dbReference type="SMART" id="SM00013"/>
    </source>
</evidence>
<feature type="compositionally biased region" description="Low complexity" evidence="4">
    <location>
        <begin position="73"/>
        <end position="97"/>
    </location>
</feature>
<dbReference type="SMART" id="SM00369">
    <property type="entry name" value="LRR_TYP"/>
    <property type="match status" value="4"/>
</dbReference>
<reference evidence="8" key="2">
    <citation type="submission" date="2025-05" db="UniProtKB">
        <authorList>
            <consortium name="EnsemblMetazoa"/>
        </authorList>
    </citation>
    <scope>IDENTIFICATION</scope>
    <source>
        <strain evidence="8">Foshan</strain>
    </source>
</reference>
<dbReference type="EnsemblMetazoa" id="AALFPA23_015551.R22639">
    <property type="protein sequence ID" value="AALFPA23_015551.P22639"/>
    <property type="gene ID" value="AALFPA23_015551"/>
</dbReference>
<feature type="region of interest" description="Disordered" evidence="4">
    <location>
        <begin position="488"/>
        <end position="510"/>
    </location>
</feature>
<dbReference type="Gene3D" id="3.80.10.10">
    <property type="entry name" value="Ribonuclease Inhibitor"/>
    <property type="match status" value="1"/>
</dbReference>
<dbReference type="InterPro" id="IPR000372">
    <property type="entry name" value="LRRNT"/>
</dbReference>
<protein>
    <recommendedName>
        <fullName evidence="7">LRRNT domain-containing protein</fullName>
    </recommendedName>
</protein>
<feature type="compositionally biased region" description="Low complexity" evidence="4">
    <location>
        <begin position="396"/>
        <end position="422"/>
    </location>
</feature>
<feature type="region of interest" description="Disordered" evidence="4">
    <location>
        <begin position="54"/>
        <end position="108"/>
    </location>
</feature>
<feature type="compositionally biased region" description="Basic and acidic residues" evidence="4">
    <location>
        <begin position="57"/>
        <end position="67"/>
    </location>
</feature>
<accession>A0ABM1Z6P0</accession>
<name>A0ABM1Z6P0_AEDAL</name>
<evidence type="ECO:0000256" key="1">
    <source>
        <dbReference type="ARBA" id="ARBA00022614"/>
    </source>
</evidence>
<evidence type="ECO:0000256" key="2">
    <source>
        <dbReference type="ARBA" id="ARBA00022729"/>
    </source>
</evidence>
<keyword evidence="9" id="KW-1185">Reference proteome</keyword>
<evidence type="ECO:0000256" key="5">
    <source>
        <dbReference type="SAM" id="Phobius"/>
    </source>
</evidence>
<dbReference type="Proteomes" id="UP000069940">
    <property type="component" value="Unassembled WGS sequence"/>
</dbReference>
<reference evidence="9" key="1">
    <citation type="journal article" date="2015" name="Proc. Natl. Acad. Sci. U.S.A.">
        <title>Genome sequence of the Asian Tiger mosquito, Aedes albopictus, reveals insights into its biology, genetics, and evolution.</title>
        <authorList>
            <person name="Chen X.G."/>
            <person name="Jiang X."/>
            <person name="Gu J."/>
            <person name="Xu M."/>
            <person name="Wu Y."/>
            <person name="Deng Y."/>
            <person name="Zhang C."/>
            <person name="Bonizzoni M."/>
            <person name="Dermauw W."/>
            <person name="Vontas J."/>
            <person name="Armbruster P."/>
            <person name="Huang X."/>
            <person name="Yang Y."/>
            <person name="Zhang H."/>
            <person name="He W."/>
            <person name="Peng H."/>
            <person name="Liu Y."/>
            <person name="Wu K."/>
            <person name="Chen J."/>
            <person name="Lirakis M."/>
            <person name="Topalis P."/>
            <person name="Van Leeuwen T."/>
            <person name="Hall A.B."/>
            <person name="Jiang X."/>
            <person name="Thorpe C."/>
            <person name="Mueller R.L."/>
            <person name="Sun C."/>
            <person name="Waterhouse R.M."/>
            <person name="Yan G."/>
            <person name="Tu Z.J."/>
            <person name="Fang X."/>
            <person name="James A.A."/>
        </authorList>
    </citation>
    <scope>NUCLEOTIDE SEQUENCE [LARGE SCALE GENOMIC DNA]</scope>
    <source>
        <strain evidence="9">Foshan</strain>
    </source>
</reference>
<keyword evidence="5" id="KW-1133">Transmembrane helix</keyword>
<organism evidence="8 9">
    <name type="scientific">Aedes albopictus</name>
    <name type="common">Asian tiger mosquito</name>
    <name type="synonym">Stegomyia albopicta</name>
    <dbReference type="NCBI Taxonomy" id="7160"/>
    <lineage>
        <taxon>Eukaryota</taxon>
        <taxon>Metazoa</taxon>
        <taxon>Ecdysozoa</taxon>
        <taxon>Arthropoda</taxon>
        <taxon>Hexapoda</taxon>
        <taxon>Insecta</taxon>
        <taxon>Pterygota</taxon>
        <taxon>Neoptera</taxon>
        <taxon>Endopterygota</taxon>
        <taxon>Diptera</taxon>
        <taxon>Nematocera</taxon>
        <taxon>Culicoidea</taxon>
        <taxon>Culicidae</taxon>
        <taxon>Culicinae</taxon>
        <taxon>Aedini</taxon>
        <taxon>Aedes</taxon>
        <taxon>Stegomyia</taxon>
    </lineage>
</organism>
<dbReference type="InterPro" id="IPR032675">
    <property type="entry name" value="LRR_dom_sf"/>
</dbReference>
<keyword evidence="1" id="KW-0433">Leucine-rich repeat</keyword>
<evidence type="ECO:0000256" key="3">
    <source>
        <dbReference type="ARBA" id="ARBA00022737"/>
    </source>
</evidence>
<feature type="region of interest" description="Disordered" evidence="4">
    <location>
        <begin position="337"/>
        <end position="448"/>
    </location>
</feature>
<sequence length="510" mass="55968">MKMLKSRLVACGFALILTLSICLPNALASGAADDSDYHYADEYDDEYDDIYEDDSAREDQSSLDSDKLLPPVSSSTTTRSYTDSTTTAVATSRSTAAPPLWSDEDDVREEYPCPRDCTCEDGTKFLNCSGRSLLEVPTDLPRDVIRLDLSGNNIKAVPVEAFQNCTEVREILLDRNVIEQLDKEVFMKLVRLDVLGLGGNQLSHLAVDTFGEAHGLRRLVLNENPLVVPDEGPFLEQEELEELEMARCNLTELNKDTFSALAALKWLNLAGNEFDEDLSTDVFEPLQNLQRLHVPPLSEDTVRDLCDVVKSIDVVDITTHNVSCFYLASETSYEESIITQRPITPEPKKETTEAPEESRPSKPTKQVKKVVLNENEIDSDEDSAVQGTPAPPSRPSVPSRKSSSTTTTTTAAPTVSGPSSASITHAADDPKEDVKKENTTDHGNQSLLSSISSDTMKQLLMGIIGLGLLILLIGIICRQTGLKNKLCGSKRRPAPTDQVRPAEEVPLNKV</sequence>
<feature type="domain" description="LRRNT" evidence="7">
    <location>
        <begin position="112"/>
        <end position="146"/>
    </location>
</feature>
<evidence type="ECO:0000256" key="6">
    <source>
        <dbReference type="SAM" id="SignalP"/>
    </source>
</evidence>
<evidence type="ECO:0000313" key="8">
    <source>
        <dbReference type="EnsemblMetazoa" id="AALFPA23_015551.P22639"/>
    </source>
</evidence>
<dbReference type="PANTHER" id="PTHR24369">
    <property type="entry name" value="ANTIGEN BSP, PUTATIVE-RELATED"/>
    <property type="match status" value="1"/>
</dbReference>
<feature type="signal peptide" evidence="6">
    <location>
        <begin position="1"/>
        <end position="28"/>
    </location>
</feature>
<keyword evidence="2 6" id="KW-0732">Signal</keyword>
<feature type="chain" id="PRO_5046569860" description="LRRNT domain-containing protein" evidence="6">
    <location>
        <begin position="29"/>
        <end position="510"/>
    </location>
</feature>
<proteinExistence type="predicted"/>
<keyword evidence="5" id="KW-0812">Transmembrane</keyword>
<evidence type="ECO:0000313" key="9">
    <source>
        <dbReference type="Proteomes" id="UP000069940"/>
    </source>
</evidence>
<dbReference type="PANTHER" id="PTHR24369:SF210">
    <property type="entry name" value="CHAOPTIN-RELATED"/>
    <property type="match status" value="1"/>
</dbReference>
<dbReference type="RefSeq" id="XP_019538947.3">
    <property type="nucleotide sequence ID" value="XM_019683402.3"/>
</dbReference>
<dbReference type="InterPro" id="IPR003591">
    <property type="entry name" value="Leu-rich_rpt_typical-subtyp"/>
</dbReference>
<dbReference type="GeneID" id="109409886"/>
<dbReference type="Pfam" id="PF13855">
    <property type="entry name" value="LRR_8"/>
    <property type="match status" value="2"/>
</dbReference>
<dbReference type="SUPFAM" id="SSF52058">
    <property type="entry name" value="L domain-like"/>
    <property type="match status" value="1"/>
</dbReference>
<dbReference type="SMART" id="SM00013">
    <property type="entry name" value="LRRNT"/>
    <property type="match status" value="1"/>
</dbReference>
<keyword evidence="5" id="KW-0472">Membrane</keyword>
<dbReference type="InterPro" id="IPR050541">
    <property type="entry name" value="LRR_TM_domain-containing"/>
</dbReference>
<feature type="compositionally biased region" description="Basic and acidic residues" evidence="4">
    <location>
        <begin position="426"/>
        <end position="440"/>
    </location>
</feature>
<dbReference type="InterPro" id="IPR001611">
    <property type="entry name" value="Leu-rich_rpt"/>
</dbReference>
<evidence type="ECO:0000256" key="4">
    <source>
        <dbReference type="SAM" id="MobiDB-lite"/>
    </source>
</evidence>